<dbReference type="SMART" id="SM00086">
    <property type="entry name" value="PAC"/>
    <property type="match status" value="2"/>
</dbReference>
<keyword evidence="6 13" id="KW-0418">Kinase</keyword>
<feature type="modified residue" description="4-aspartylphosphate" evidence="9">
    <location>
        <position position="701"/>
    </location>
</feature>
<evidence type="ECO:0000259" key="10">
    <source>
        <dbReference type="PROSITE" id="PS50109"/>
    </source>
</evidence>
<dbReference type="Gene3D" id="3.40.50.2300">
    <property type="match status" value="1"/>
</dbReference>
<dbReference type="SUPFAM" id="SSF52172">
    <property type="entry name" value="CheY-like"/>
    <property type="match status" value="1"/>
</dbReference>
<dbReference type="Pfam" id="PF00072">
    <property type="entry name" value="Response_reg"/>
    <property type="match status" value="1"/>
</dbReference>
<protein>
    <recommendedName>
        <fullName evidence="3">histidine kinase</fullName>
        <ecNumber evidence="3">2.7.13.3</ecNumber>
    </recommendedName>
</protein>
<dbReference type="Gene3D" id="3.30.450.20">
    <property type="entry name" value="PAS domain"/>
    <property type="match status" value="3"/>
</dbReference>
<dbReference type="FunFam" id="1.10.287.130:FF:000001">
    <property type="entry name" value="Two-component sensor histidine kinase"/>
    <property type="match status" value="1"/>
</dbReference>
<dbReference type="InterPro" id="IPR001789">
    <property type="entry name" value="Sig_transdc_resp-reg_receiver"/>
</dbReference>
<evidence type="ECO:0000313" key="13">
    <source>
        <dbReference type="EMBL" id="QJC57547.1"/>
    </source>
</evidence>
<dbReference type="Gene3D" id="1.10.287.130">
    <property type="match status" value="1"/>
</dbReference>
<feature type="domain" description="PAC" evidence="12">
    <location>
        <begin position="338"/>
        <end position="390"/>
    </location>
</feature>
<evidence type="ECO:0000256" key="3">
    <source>
        <dbReference type="ARBA" id="ARBA00012438"/>
    </source>
</evidence>
<dbReference type="Pfam" id="PF02518">
    <property type="entry name" value="HATPase_c"/>
    <property type="match status" value="1"/>
</dbReference>
<dbReference type="KEGG" id="pvac:HC248_02876"/>
<reference evidence="13 14" key="1">
    <citation type="submission" date="2020-04" db="EMBL/GenBank/DDBJ databases">
        <title>Complete genome of a Psychrophilic, Marine, Gas Vacuolate Bacterium Polaromonas vacuolata KCTC 22033T.</title>
        <authorList>
            <person name="Hwang K."/>
            <person name="Kim K.M."/>
        </authorList>
    </citation>
    <scope>NUCLEOTIDE SEQUENCE [LARGE SCALE GENOMIC DNA]</scope>
    <source>
        <strain evidence="13 14">KCTC 22033</strain>
    </source>
</reference>
<name>A0A6H2HCQ8_9BURK</name>
<evidence type="ECO:0000256" key="5">
    <source>
        <dbReference type="ARBA" id="ARBA00022679"/>
    </source>
</evidence>
<feature type="domain" description="Histidine kinase" evidence="10">
    <location>
        <begin position="401"/>
        <end position="619"/>
    </location>
</feature>
<dbReference type="SMART" id="SM00091">
    <property type="entry name" value="PAS"/>
    <property type="match status" value="3"/>
</dbReference>
<dbReference type="InterPro" id="IPR013656">
    <property type="entry name" value="PAS_4"/>
</dbReference>
<evidence type="ECO:0000256" key="6">
    <source>
        <dbReference type="ARBA" id="ARBA00022777"/>
    </source>
</evidence>
<organism evidence="13 14">
    <name type="scientific">Polaromonas vacuolata</name>
    <dbReference type="NCBI Taxonomy" id="37448"/>
    <lineage>
        <taxon>Bacteria</taxon>
        <taxon>Pseudomonadati</taxon>
        <taxon>Pseudomonadota</taxon>
        <taxon>Betaproteobacteria</taxon>
        <taxon>Burkholderiales</taxon>
        <taxon>Comamonadaceae</taxon>
        <taxon>Polaromonas</taxon>
    </lineage>
</organism>
<dbReference type="InterPro" id="IPR004358">
    <property type="entry name" value="Sig_transdc_His_kin-like_C"/>
</dbReference>
<proteinExistence type="predicted"/>
<dbReference type="GO" id="GO:0000155">
    <property type="term" value="F:phosphorelay sensor kinase activity"/>
    <property type="evidence" value="ECO:0007669"/>
    <property type="project" value="InterPro"/>
</dbReference>
<dbReference type="SUPFAM" id="SSF47384">
    <property type="entry name" value="Homodimeric domain of signal transducing histidine kinase"/>
    <property type="match status" value="1"/>
</dbReference>
<dbReference type="InterPro" id="IPR036097">
    <property type="entry name" value="HisK_dim/P_sf"/>
</dbReference>
<dbReference type="CDD" id="cd17580">
    <property type="entry name" value="REC_2_DhkD-like"/>
    <property type="match status" value="1"/>
</dbReference>
<keyword evidence="7" id="KW-0902">Two-component regulatory system</keyword>
<dbReference type="PROSITE" id="PS50113">
    <property type="entry name" value="PAC"/>
    <property type="match status" value="1"/>
</dbReference>
<dbReference type="PROSITE" id="PS50110">
    <property type="entry name" value="RESPONSE_REGULATORY"/>
    <property type="match status" value="1"/>
</dbReference>
<dbReference type="CDD" id="cd00130">
    <property type="entry name" value="PAS"/>
    <property type="match status" value="1"/>
</dbReference>
<dbReference type="CDD" id="cd00082">
    <property type="entry name" value="HisKA"/>
    <property type="match status" value="1"/>
</dbReference>
<dbReference type="PANTHER" id="PTHR43547">
    <property type="entry name" value="TWO-COMPONENT HISTIDINE KINASE"/>
    <property type="match status" value="1"/>
</dbReference>
<comment type="catalytic activity">
    <reaction evidence="1">
        <text>ATP + protein L-histidine = ADP + protein N-phospho-L-histidine.</text>
        <dbReference type="EC" id="2.7.13.3"/>
    </reaction>
</comment>
<evidence type="ECO:0000256" key="4">
    <source>
        <dbReference type="ARBA" id="ARBA00022553"/>
    </source>
</evidence>
<dbReference type="Pfam" id="PF08448">
    <property type="entry name" value="PAS_4"/>
    <property type="match status" value="2"/>
</dbReference>
<dbReference type="SMART" id="SM00448">
    <property type="entry name" value="REC"/>
    <property type="match status" value="1"/>
</dbReference>
<dbReference type="InterPro" id="IPR003594">
    <property type="entry name" value="HATPase_dom"/>
</dbReference>
<evidence type="ECO:0000259" key="11">
    <source>
        <dbReference type="PROSITE" id="PS50110"/>
    </source>
</evidence>
<dbReference type="SUPFAM" id="SSF55874">
    <property type="entry name" value="ATPase domain of HSP90 chaperone/DNA topoisomerase II/histidine kinase"/>
    <property type="match status" value="1"/>
</dbReference>
<dbReference type="FunFam" id="3.30.450.20:FF:000099">
    <property type="entry name" value="Sensory box sensor histidine kinase"/>
    <property type="match status" value="1"/>
</dbReference>
<keyword evidence="5 13" id="KW-0808">Transferase</keyword>
<keyword evidence="14" id="KW-1185">Reference proteome</keyword>
<comment type="subcellular location">
    <subcellularLocation>
        <location evidence="2">Cell inner membrane</location>
        <topology evidence="2">Multi-pass membrane protein</topology>
    </subcellularLocation>
</comment>
<accession>A0A6H2HCQ8</accession>
<evidence type="ECO:0000256" key="7">
    <source>
        <dbReference type="ARBA" id="ARBA00023012"/>
    </source>
</evidence>
<evidence type="ECO:0000256" key="8">
    <source>
        <dbReference type="ARBA" id="ARBA00023136"/>
    </source>
</evidence>
<dbReference type="InterPro" id="IPR036890">
    <property type="entry name" value="HATPase_C_sf"/>
</dbReference>
<dbReference type="FunFam" id="3.30.565.10:FF:000006">
    <property type="entry name" value="Sensor histidine kinase WalK"/>
    <property type="match status" value="1"/>
</dbReference>
<dbReference type="InterPro" id="IPR011006">
    <property type="entry name" value="CheY-like_superfamily"/>
</dbReference>
<dbReference type="PROSITE" id="PS50109">
    <property type="entry name" value="HIS_KIN"/>
    <property type="match status" value="1"/>
</dbReference>
<dbReference type="InterPro" id="IPR003661">
    <property type="entry name" value="HisK_dim/P_dom"/>
</dbReference>
<evidence type="ECO:0000256" key="1">
    <source>
        <dbReference type="ARBA" id="ARBA00000085"/>
    </source>
</evidence>
<dbReference type="Proteomes" id="UP000502041">
    <property type="component" value="Chromosome"/>
</dbReference>
<dbReference type="NCBIfam" id="TIGR00229">
    <property type="entry name" value="sensory_box"/>
    <property type="match status" value="1"/>
</dbReference>
<dbReference type="InterPro" id="IPR013655">
    <property type="entry name" value="PAS_fold_3"/>
</dbReference>
<keyword evidence="8" id="KW-0472">Membrane</keyword>
<dbReference type="PANTHER" id="PTHR43547:SF2">
    <property type="entry name" value="HYBRID SIGNAL TRANSDUCTION HISTIDINE KINASE C"/>
    <property type="match status" value="1"/>
</dbReference>
<dbReference type="Pfam" id="PF08447">
    <property type="entry name" value="PAS_3"/>
    <property type="match status" value="1"/>
</dbReference>
<evidence type="ECO:0000313" key="14">
    <source>
        <dbReference type="Proteomes" id="UP000502041"/>
    </source>
</evidence>
<dbReference type="InterPro" id="IPR005467">
    <property type="entry name" value="His_kinase_dom"/>
</dbReference>
<gene>
    <name evidence="13" type="primary">luxQ_1</name>
    <name evidence="13" type="ORF">HC248_02876</name>
</gene>
<dbReference type="PRINTS" id="PR00344">
    <property type="entry name" value="BCTRLSENSOR"/>
</dbReference>
<dbReference type="InterPro" id="IPR001610">
    <property type="entry name" value="PAC"/>
</dbReference>
<dbReference type="AlphaFoldDB" id="A0A6H2HCQ8"/>
<dbReference type="SMART" id="SM00387">
    <property type="entry name" value="HATPase_c"/>
    <property type="match status" value="1"/>
</dbReference>
<dbReference type="InterPro" id="IPR000700">
    <property type="entry name" value="PAS-assoc_C"/>
</dbReference>
<evidence type="ECO:0000256" key="2">
    <source>
        <dbReference type="ARBA" id="ARBA00004429"/>
    </source>
</evidence>
<evidence type="ECO:0000259" key="12">
    <source>
        <dbReference type="PROSITE" id="PS50113"/>
    </source>
</evidence>
<evidence type="ECO:0000256" key="9">
    <source>
        <dbReference type="PROSITE-ProRule" id="PRU00169"/>
    </source>
</evidence>
<dbReference type="EMBL" id="CP051461">
    <property type="protein sequence ID" value="QJC57547.1"/>
    <property type="molecule type" value="Genomic_DNA"/>
</dbReference>
<dbReference type="InterPro" id="IPR035965">
    <property type="entry name" value="PAS-like_dom_sf"/>
</dbReference>
<sequence>MSPLGQPADWPQSLRSVINLMLGSAFPMFLTWGPAQSMLYNDAYSEIMGSKHPAGLGQPFADVWHELIDGLYPLLQRALAGESFFVKNMQLRMQRSSHEEDTWFTFSYSPARTESGAVAGVYCVCTETTAMVLAERHSEAERQRLQTLFSQSPGFVAVLRGPEHVFETANQAFIQLMGFRDLIGKPSAQALPEMVGQGFFKLLDDVLADGQPFVGRSMRTMISRKPDSPQVEVYLDFVFQPLLGADGLVNGIFVQGHEVTEQHRAQQALLAFSDSIPAIAWVAGADGLLLRCNYQWSAHTGQQVEAALGNGWLEFAHPEDRASMRAAWEAGKLDAKAWQSEYRLRRHDGSYRWFLARAVPQLDANGCVLNWFGTSSDIEGSRQIAQALRDADKQKDEFLATLAHELRNPLAPIRSAVLLLATQASSVASRKLALEVVSRQVGHMARLVDDLIDVSRITRGRMTLKLERVRLAAIVETAMETARPLALSKQHVLSANIAEPEAELMADPVRLTQVLANLLNNATKYTDVGGQIVLDVQTDADSFVFSVTDSGIGLSTDAIKTIFNMFSQEQSALDRSEGGLGIGLALAKGLVELHGGAVSAASVGPGHGSRFVVRIPKLANDLVSNLETNLTLGDKSAAAAAPLISAVSAIKTILLADDNHDAVDVLAELLRMDGHVVHTANDGLSAAELAAQVKPDVLVLDIGMPGLNGYELAQHIRAQPWGLRPLLVAATGWGQEGDRQKALAAGFDLHLTKPFDPLELADLIAAHKPV</sequence>
<dbReference type="InterPro" id="IPR000014">
    <property type="entry name" value="PAS"/>
</dbReference>
<dbReference type="GO" id="GO:0005886">
    <property type="term" value="C:plasma membrane"/>
    <property type="evidence" value="ECO:0007669"/>
    <property type="project" value="UniProtKB-SubCell"/>
</dbReference>
<dbReference type="SMART" id="SM00388">
    <property type="entry name" value="HisKA"/>
    <property type="match status" value="1"/>
</dbReference>
<dbReference type="EC" id="2.7.13.3" evidence="3"/>
<feature type="domain" description="Response regulatory" evidence="11">
    <location>
        <begin position="652"/>
        <end position="768"/>
    </location>
</feature>
<keyword evidence="4 9" id="KW-0597">Phosphoprotein</keyword>
<dbReference type="SUPFAM" id="SSF55785">
    <property type="entry name" value="PYP-like sensor domain (PAS domain)"/>
    <property type="match status" value="3"/>
</dbReference>
<dbReference type="Gene3D" id="3.30.565.10">
    <property type="entry name" value="Histidine kinase-like ATPase, C-terminal domain"/>
    <property type="match status" value="1"/>
</dbReference>
<dbReference type="Pfam" id="PF00512">
    <property type="entry name" value="HisKA"/>
    <property type="match status" value="1"/>
</dbReference>